<sequence length="136" mass="15094">MAKPPVLEDECIYIFLKSRGTPGKYHWGLVITSFSSHTPDFYHAVNNETTGDIWKLVVLSSSVAETLLRNSLTIAMYKLCPANIESVDDQSNDAEQFDVEGSESQEEVTWFQAMDEVIRDAVEVGKSPTALGPSHI</sequence>
<dbReference type="AlphaFoldDB" id="A0A6G1GQB8"/>
<proteinExistence type="predicted"/>
<name>A0A6G1GQB8_9PEZI</name>
<evidence type="ECO:0000313" key="1">
    <source>
        <dbReference type="EMBL" id="KAF1983135.1"/>
    </source>
</evidence>
<keyword evidence="2" id="KW-1185">Reference proteome</keyword>
<organism evidence="1 2">
    <name type="scientific">Aulographum hederae CBS 113979</name>
    <dbReference type="NCBI Taxonomy" id="1176131"/>
    <lineage>
        <taxon>Eukaryota</taxon>
        <taxon>Fungi</taxon>
        <taxon>Dikarya</taxon>
        <taxon>Ascomycota</taxon>
        <taxon>Pezizomycotina</taxon>
        <taxon>Dothideomycetes</taxon>
        <taxon>Pleosporomycetidae</taxon>
        <taxon>Aulographales</taxon>
        <taxon>Aulographaceae</taxon>
    </lineage>
</organism>
<dbReference type="Proteomes" id="UP000800041">
    <property type="component" value="Unassembled WGS sequence"/>
</dbReference>
<protein>
    <submittedName>
        <fullName evidence="1">Uncharacterized protein</fullName>
    </submittedName>
</protein>
<accession>A0A6G1GQB8</accession>
<dbReference type="OrthoDB" id="3016366at2759"/>
<dbReference type="EMBL" id="ML977177">
    <property type="protein sequence ID" value="KAF1983135.1"/>
    <property type="molecule type" value="Genomic_DNA"/>
</dbReference>
<evidence type="ECO:0000313" key="2">
    <source>
        <dbReference type="Proteomes" id="UP000800041"/>
    </source>
</evidence>
<reference evidence="1" key="1">
    <citation type="journal article" date="2020" name="Stud. Mycol.">
        <title>101 Dothideomycetes genomes: a test case for predicting lifestyles and emergence of pathogens.</title>
        <authorList>
            <person name="Haridas S."/>
            <person name="Albert R."/>
            <person name="Binder M."/>
            <person name="Bloem J."/>
            <person name="Labutti K."/>
            <person name="Salamov A."/>
            <person name="Andreopoulos B."/>
            <person name="Baker S."/>
            <person name="Barry K."/>
            <person name="Bills G."/>
            <person name="Bluhm B."/>
            <person name="Cannon C."/>
            <person name="Castanera R."/>
            <person name="Culley D."/>
            <person name="Daum C."/>
            <person name="Ezra D."/>
            <person name="Gonzalez J."/>
            <person name="Henrissat B."/>
            <person name="Kuo A."/>
            <person name="Liang C."/>
            <person name="Lipzen A."/>
            <person name="Lutzoni F."/>
            <person name="Magnuson J."/>
            <person name="Mondo S."/>
            <person name="Nolan M."/>
            <person name="Ohm R."/>
            <person name="Pangilinan J."/>
            <person name="Park H.-J."/>
            <person name="Ramirez L."/>
            <person name="Alfaro M."/>
            <person name="Sun H."/>
            <person name="Tritt A."/>
            <person name="Yoshinaga Y."/>
            <person name="Zwiers L.-H."/>
            <person name="Turgeon B."/>
            <person name="Goodwin S."/>
            <person name="Spatafora J."/>
            <person name="Crous P."/>
            <person name="Grigoriev I."/>
        </authorList>
    </citation>
    <scope>NUCLEOTIDE SEQUENCE</scope>
    <source>
        <strain evidence="1">CBS 113979</strain>
    </source>
</reference>
<gene>
    <name evidence="1" type="ORF">K402DRAFT_407050</name>
</gene>